<proteinExistence type="predicted"/>
<name>A0A2K4ZC56_9FIRM</name>
<evidence type="ECO:0000313" key="1">
    <source>
        <dbReference type="EMBL" id="SOY28049.1"/>
    </source>
</evidence>
<keyword evidence="2" id="KW-1185">Reference proteome</keyword>
<reference evidence="1 2" key="1">
    <citation type="submission" date="2018-01" db="EMBL/GenBank/DDBJ databases">
        <authorList>
            <person name="Gaut B.S."/>
            <person name="Morton B.R."/>
            <person name="Clegg M.T."/>
            <person name="Duvall M.R."/>
        </authorList>
    </citation>
    <scope>NUCLEOTIDE SEQUENCE [LARGE SCALE GENOMIC DNA]</scope>
    <source>
        <strain evidence="1">GP69</strain>
    </source>
</reference>
<sequence length="39" mass="4914">MRTNGMTEALWWKWKKAIKRRRIKFEEIKILSVEYETDQ</sequence>
<protein>
    <submittedName>
        <fullName evidence="1">Uncharacterized protein</fullName>
    </submittedName>
</protein>
<dbReference type="Proteomes" id="UP000236311">
    <property type="component" value="Unassembled WGS sequence"/>
</dbReference>
<accession>A0A2K4ZC56</accession>
<evidence type="ECO:0000313" key="2">
    <source>
        <dbReference type="Proteomes" id="UP000236311"/>
    </source>
</evidence>
<dbReference type="AlphaFoldDB" id="A0A2K4ZC56"/>
<organism evidence="1 2">
    <name type="scientific">Acetatifactor muris</name>
    <dbReference type="NCBI Taxonomy" id="879566"/>
    <lineage>
        <taxon>Bacteria</taxon>
        <taxon>Bacillati</taxon>
        <taxon>Bacillota</taxon>
        <taxon>Clostridia</taxon>
        <taxon>Lachnospirales</taxon>
        <taxon>Lachnospiraceae</taxon>
        <taxon>Acetatifactor</taxon>
    </lineage>
</organism>
<dbReference type="EMBL" id="OFSM01000003">
    <property type="protein sequence ID" value="SOY28049.1"/>
    <property type="molecule type" value="Genomic_DNA"/>
</dbReference>
<gene>
    <name evidence="1" type="ORF">AMURIS_00754</name>
</gene>